<dbReference type="Proteomes" id="UP001054837">
    <property type="component" value="Unassembled WGS sequence"/>
</dbReference>
<dbReference type="AlphaFoldDB" id="A0AAV4S2A4"/>
<sequence>MVSTKNLFGSRPLTPSPYLIQKLIQLATIPVWHPNKPFHSTDLIEFQPSPMLERAKRVFLAKKSSLRYCSPRHVMPYIFFSPARFALLAPEIRLSAKSIRFIFLARILFLSFSF</sequence>
<gene>
    <name evidence="1" type="ORF">CDAR_480781</name>
</gene>
<organism evidence="1 2">
    <name type="scientific">Caerostris darwini</name>
    <dbReference type="NCBI Taxonomy" id="1538125"/>
    <lineage>
        <taxon>Eukaryota</taxon>
        <taxon>Metazoa</taxon>
        <taxon>Ecdysozoa</taxon>
        <taxon>Arthropoda</taxon>
        <taxon>Chelicerata</taxon>
        <taxon>Arachnida</taxon>
        <taxon>Araneae</taxon>
        <taxon>Araneomorphae</taxon>
        <taxon>Entelegynae</taxon>
        <taxon>Araneoidea</taxon>
        <taxon>Araneidae</taxon>
        <taxon>Caerostris</taxon>
    </lineage>
</organism>
<protein>
    <submittedName>
        <fullName evidence="1">Uncharacterized protein</fullName>
    </submittedName>
</protein>
<dbReference type="EMBL" id="BPLQ01006978">
    <property type="protein sequence ID" value="GIY26867.1"/>
    <property type="molecule type" value="Genomic_DNA"/>
</dbReference>
<proteinExistence type="predicted"/>
<evidence type="ECO:0000313" key="1">
    <source>
        <dbReference type="EMBL" id="GIY26867.1"/>
    </source>
</evidence>
<comment type="caution">
    <text evidence="1">The sequence shown here is derived from an EMBL/GenBank/DDBJ whole genome shotgun (WGS) entry which is preliminary data.</text>
</comment>
<keyword evidence="2" id="KW-1185">Reference proteome</keyword>
<name>A0AAV4S2A4_9ARAC</name>
<accession>A0AAV4S2A4</accession>
<evidence type="ECO:0000313" key="2">
    <source>
        <dbReference type="Proteomes" id="UP001054837"/>
    </source>
</evidence>
<reference evidence="1 2" key="1">
    <citation type="submission" date="2021-06" db="EMBL/GenBank/DDBJ databases">
        <title>Caerostris darwini draft genome.</title>
        <authorList>
            <person name="Kono N."/>
            <person name="Arakawa K."/>
        </authorList>
    </citation>
    <scope>NUCLEOTIDE SEQUENCE [LARGE SCALE GENOMIC DNA]</scope>
</reference>